<dbReference type="InterPro" id="IPR011010">
    <property type="entry name" value="DNA_brk_join_enz"/>
</dbReference>
<evidence type="ECO:0000256" key="2">
    <source>
        <dbReference type="SAM" id="MobiDB-lite"/>
    </source>
</evidence>
<gene>
    <name evidence="4" type="ORF">GU927_019845</name>
</gene>
<dbReference type="EMBL" id="JAAATX020000018">
    <property type="protein sequence ID" value="MBU9700099.1"/>
    <property type="molecule type" value="Genomic_DNA"/>
</dbReference>
<dbReference type="Proteomes" id="UP000731907">
    <property type="component" value="Unassembled WGS sequence"/>
</dbReference>
<dbReference type="CDD" id="cd00397">
    <property type="entry name" value="DNA_BRE_C"/>
    <property type="match status" value="1"/>
</dbReference>
<evidence type="ECO:0000256" key="1">
    <source>
        <dbReference type="ARBA" id="ARBA00023172"/>
    </source>
</evidence>
<keyword evidence="5" id="KW-1185">Reference proteome</keyword>
<reference evidence="4 5" key="1">
    <citation type="submission" date="2021-06" db="EMBL/GenBank/DDBJ databases">
        <title>Rhodobacteraceae bacterium strain HSP-20.</title>
        <authorList>
            <person name="Chen W.-M."/>
        </authorList>
    </citation>
    <scope>NUCLEOTIDE SEQUENCE [LARGE SCALE GENOMIC DNA]</scope>
    <source>
        <strain evidence="4 5">HSP-20</strain>
    </source>
</reference>
<dbReference type="Gene3D" id="1.10.443.10">
    <property type="entry name" value="Intergrase catalytic core"/>
    <property type="match status" value="1"/>
</dbReference>
<sequence>MTAHRPIYDPSLPSLADLRCQIEARHDLPLLRRRDMASAIRMLAGWFALPEENVPASAKYIRERLERVHAITASVSPRRIQNVRSLVLAAMREAGMSTKLASYAASFNAEWQRLWDLLEGDTYAKSELSRFLRYCSVQGIAPESVTDTVSSQFLAAIDAESLITKPKTRHQSMCRVWNRMVATHAASGWPQVRLTVPRYEARLYRVSAEQVSAAVAADILAYLDHLRGTDVFSGLPKPFRPKSIKAVEGHLWRYLSALYHSGADLRDAPSFDALLTPELVKQGLRWFVERNGQQTSKHIGEIAWALRCYAVKYRTLTPETAAFYADVLPKLRQQRSGLSEKNLIAMAQFDDPATVERFLLLPQRLWDLALAKTKTVEDRTPRQEAHLLVQSAVAIEILQFAPMRIENLNHLRLDQHLVWQGGRLRLVIPAAEVKNSQALDFLLTEATSARIARYIADWRTLFLPKANPYLFPGRAGKAKDQGALRKQIEKTLWDHAALRLTPHQFRHAAAKLLLDARPGFYEVVRKLLGHKSMVTTYSHYAGAETQAAVELYADVISDQRRTGVARRLPQAAKQAPSSTVSAARMKGGPLAANRATARPTGSDLFLEPLSLMGKAGKAKR</sequence>
<dbReference type="RefSeq" id="WP_161764149.1">
    <property type="nucleotide sequence ID" value="NZ_JAAATX020000018.1"/>
</dbReference>
<dbReference type="InterPro" id="IPR002104">
    <property type="entry name" value="Integrase_catalytic"/>
</dbReference>
<feature type="domain" description="Tyr recombinase" evidence="3">
    <location>
        <begin position="360"/>
        <end position="553"/>
    </location>
</feature>
<comment type="caution">
    <text evidence="4">The sequence shown here is derived from an EMBL/GenBank/DDBJ whole genome shotgun (WGS) entry which is preliminary data.</text>
</comment>
<accession>A0ABS6J8P2</accession>
<evidence type="ECO:0000313" key="4">
    <source>
        <dbReference type="EMBL" id="MBU9700099.1"/>
    </source>
</evidence>
<protein>
    <submittedName>
        <fullName evidence="4">Site-specific integrase</fullName>
    </submittedName>
</protein>
<dbReference type="Pfam" id="PF00589">
    <property type="entry name" value="Phage_integrase"/>
    <property type="match status" value="1"/>
</dbReference>
<dbReference type="PROSITE" id="PS51898">
    <property type="entry name" value="TYR_RECOMBINASE"/>
    <property type="match status" value="1"/>
</dbReference>
<organism evidence="4 5">
    <name type="scientific">Paragemmobacter amnigenus</name>
    <dbReference type="NCBI Taxonomy" id="2852097"/>
    <lineage>
        <taxon>Bacteria</taxon>
        <taxon>Pseudomonadati</taxon>
        <taxon>Pseudomonadota</taxon>
        <taxon>Alphaproteobacteria</taxon>
        <taxon>Rhodobacterales</taxon>
        <taxon>Paracoccaceae</taxon>
        <taxon>Paragemmobacter</taxon>
    </lineage>
</organism>
<dbReference type="InterPro" id="IPR013762">
    <property type="entry name" value="Integrase-like_cat_sf"/>
</dbReference>
<keyword evidence="1" id="KW-0233">DNA recombination</keyword>
<evidence type="ECO:0000313" key="5">
    <source>
        <dbReference type="Proteomes" id="UP000731907"/>
    </source>
</evidence>
<dbReference type="SUPFAM" id="SSF56349">
    <property type="entry name" value="DNA breaking-rejoining enzymes"/>
    <property type="match status" value="1"/>
</dbReference>
<name>A0ABS6J8P2_9RHOB</name>
<evidence type="ECO:0000259" key="3">
    <source>
        <dbReference type="PROSITE" id="PS51898"/>
    </source>
</evidence>
<proteinExistence type="predicted"/>
<feature type="region of interest" description="Disordered" evidence="2">
    <location>
        <begin position="570"/>
        <end position="596"/>
    </location>
</feature>